<protein>
    <submittedName>
        <fullName evidence="1">Uncharacterized protein</fullName>
    </submittedName>
</protein>
<proteinExistence type="predicted"/>
<evidence type="ECO:0000313" key="1">
    <source>
        <dbReference type="EMBL" id="KAG0420192.1"/>
    </source>
</evidence>
<comment type="caution">
    <text evidence="1">The sequence shown here is derived from an EMBL/GenBank/DDBJ whole genome shotgun (WGS) entry which is preliminary data.</text>
</comment>
<dbReference type="Proteomes" id="UP000805193">
    <property type="component" value="Unassembled WGS sequence"/>
</dbReference>
<evidence type="ECO:0000313" key="2">
    <source>
        <dbReference type="Proteomes" id="UP000805193"/>
    </source>
</evidence>
<name>A0AC60PJ26_IXOPE</name>
<sequence length="673" mass="73202">MLSRLATALSSAVDALAPPLPLSEEFVWHWQCVMRFYTDRHSSSQKPIELTGLPGRLEEMSKLLEQEEAELGSDSLGPCLEQLLQRRMLDQMSALARADAPPGIKRCVLQFVSRLLTRSGQALLPQMAVSTAVHKLVGLCGEVLAAPTERDEVHFLNVVCQKIRTDPGLLNCFLSSPGDPQGGAEGPSSLLRALLTLMESADSDVSTLAAECLILCMANVADDVARYVVGRSDVCACVVRHLVRLYTAVPRSLRAADIDEAVTFWSSDAAGDAEAQPVLAPGKRRLLCFFKWLGFVDTLVELSHAIIGARLGQTFAEDFLCGVLRRDFADAQTEEAFLFEITLVTTCLRNVTSAPLVAAFGAFLLGDAERPSLKDALIERGRDPEASPQLLLATLQVFEELLQRPSRDVLDSLVLGHLVGRGYLGAAGEAPESSDDDGAGGDPNDFDVSPGSSPVSRTFAPARIHRILNCFLLLLPDEIKSCEDAGYDAYIADAHRQYQEALAVSEAWDWPSEPLHEEHTSAEDDQSSDSQPEADHRGFQEGPFLAFVLDTIEKMHRQPYDVNLLVTSLVSRLALFAHPNLHEYLLNPLLPLAPGARSLFTSLLKVVEEIQVAVRGTDSLRRKLVLTRSALLGDGGDDAALGEESSVLEALIVIEEFCKELAAVAFVKYHAAS</sequence>
<reference evidence="1 2" key="1">
    <citation type="journal article" date="2020" name="Cell">
        <title>Large-Scale Comparative Analyses of Tick Genomes Elucidate Their Genetic Diversity and Vector Capacities.</title>
        <authorList>
            <consortium name="Tick Genome and Microbiome Consortium (TIGMIC)"/>
            <person name="Jia N."/>
            <person name="Wang J."/>
            <person name="Shi W."/>
            <person name="Du L."/>
            <person name="Sun Y."/>
            <person name="Zhan W."/>
            <person name="Jiang J.F."/>
            <person name="Wang Q."/>
            <person name="Zhang B."/>
            <person name="Ji P."/>
            <person name="Bell-Sakyi L."/>
            <person name="Cui X.M."/>
            <person name="Yuan T.T."/>
            <person name="Jiang B.G."/>
            <person name="Yang W.F."/>
            <person name="Lam T.T."/>
            <person name="Chang Q.C."/>
            <person name="Ding S.J."/>
            <person name="Wang X.J."/>
            <person name="Zhu J.G."/>
            <person name="Ruan X.D."/>
            <person name="Zhao L."/>
            <person name="Wei J.T."/>
            <person name="Ye R.Z."/>
            <person name="Que T.C."/>
            <person name="Du C.H."/>
            <person name="Zhou Y.H."/>
            <person name="Cheng J.X."/>
            <person name="Dai P.F."/>
            <person name="Guo W.B."/>
            <person name="Han X.H."/>
            <person name="Huang E.J."/>
            <person name="Li L.F."/>
            <person name="Wei W."/>
            <person name="Gao Y.C."/>
            <person name="Liu J.Z."/>
            <person name="Shao H.Z."/>
            <person name="Wang X."/>
            <person name="Wang C.C."/>
            <person name="Yang T.C."/>
            <person name="Huo Q.B."/>
            <person name="Li W."/>
            <person name="Chen H.Y."/>
            <person name="Chen S.E."/>
            <person name="Zhou L.G."/>
            <person name="Ni X.B."/>
            <person name="Tian J.H."/>
            <person name="Sheng Y."/>
            <person name="Liu T."/>
            <person name="Pan Y.S."/>
            <person name="Xia L.Y."/>
            <person name="Li J."/>
            <person name="Zhao F."/>
            <person name="Cao W.C."/>
        </authorList>
    </citation>
    <scope>NUCLEOTIDE SEQUENCE [LARGE SCALE GENOMIC DNA]</scope>
    <source>
        <strain evidence="1">Iper-2018</strain>
    </source>
</reference>
<accession>A0AC60PJ26</accession>
<keyword evidence="2" id="KW-1185">Reference proteome</keyword>
<organism evidence="1 2">
    <name type="scientific">Ixodes persulcatus</name>
    <name type="common">Taiga tick</name>
    <dbReference type="NCBI Taxonomy" id="34615"/>
    <lineage>
        <taxon>Eukaryota</taxon>
        <taxon>Metazoa</taxon>
        <taxon>Ecdysozoa</taxon>
        <taxon>Arthropoda</taxon>
        <taxon>Chelicerata</taxon>
        <taxon>Arachnida</taxon>
        <taxon>Acari</taxon>
        <taxon>Parasitiformes</taxon>
        <taxon>Ixodida</taxon>
        <taxon>Ixodoidea</taxon>
        <taxon>Ixodidae</taxon>
        <taxon>Ixodinae</taxon>
        <taxon>Ixodes</taxon>
    </lineage>
</organism>
<dbReference type="EMBL" id="JABSTQ010010533">
    <property type="protein sequence ID" value="KAG0420192.1"/>
    <property type="molecule type" value="Genomic_DNA"/>
</dbReference>
<gene>
    <name evidence="1" type="ORF">HPB47_003625</name>
</gene>